<keyword evidence="8" id="KW-0746">Sphingolipid metabolism</keyword>
<evidence type="ECO:0000256" key="7">
    <source>
        <dbReference type="ARBA" id="ARBA00022898"/>
    </source>
</evidence>
<dbReference type="FunFam" id="3.40.640.10:FF:000049">
    <property type="entry name" value="serine palmitoyltransferase 1 isoform X1"/>
    <property type="match status" value="1"/>
</dbReference>
<dbReference type="GeneTree" id="ENSGT00550000074872"/>
<sequence>MQCKNFASLNFLGFAENARIINSASGCVSKYGVGSCGPRGFYGTFDVHLDLEKRIAEFTGTECAIIYSYGFATVASAIPAYSKRGDVLFVDEASCFAIQKGVHASRSKVIYFKHNDMDDLESKLKQQEIMEGNDAKKSKVTRKFMVVEGLYMNTGQICDLPRLVELKYKYKVRLFVEESLSFGVLGDTGRGVTEHFNIPVEKVDMICGSLEYSLASTGGFCCGSEYIITHQRLSGLGYVFSASLPPLLARAAIEAIDIMQEQHDLFSQLKSKAVKFQNLIRKIASIEVVGNPESPVFHIRRKNSVSNEEDLKF</sequence>
<evidence type="ECO:0000313" key="21">
    <source>
        <dbReference type="Proteomes" id="UP000007875"/>
    </source>
</evidence>
<evidence type="ECO:0000256" key="15">
    <source>
        <dbReference type="ARBA" id="ARBA00047694"/>
    </source>
</evidence>
<dbReference type="InterPro" id="IPR015421">
    <property type="entry name" value="PyrdxlP-dep_Trfase_major"/>
</dbReference>
<dbReference type="AlphaFoldDB" id="H2ZH95"/>
<dbReference type="InterPro" id="IPR050087">
    <property type="entry name" value="AON_synthase_class-II"/>
</dbReference>
<evidence type="ECO:0000256" key="1">
    <source>
        <dbReference type="ARBA" id="ARBA00001933"/>
    </source>
</evidence>
<comment type="similarity">
    <text evidence="4">Belongs to the class-II pyridoxal-phosphate-dependent aminotransferase family.</text>
</comment>
<comment type="pathway">
    <text evidence="3">Sphingolipid metabolism.</text>
</comment>
<keyword evidence="6" id="KW-0808">Transferase</keyword>
<dbReference type="InterPro" id="IPR015424">
    <property type="entry name" value="PyrdxlP-dep_Trfase"/>
</dbReference>
<evidence type="ECO:0000256" key="8">
    <source>
        <dbReference type="ARBA" id="ARBA00022919"/>
    </source>
</evidence>
<dbReference type="InterPro" id="IPR015422">
    <property type="entry name" value="PyrdxlP-dep_Trfase_small"/>
</dbReference>
<dbReference type="Ensembl" id="ENSCSAVT00000017144.1">
    <property type="protein sequence ID" value="ENSCSAVP00000016961.1"/>
    <property type="gene ID" value="ENSCSAVG00000009980.1"/>
</dbReference>
<protein>
    <recommendedName>
        <fullName evidence="11">Serine palmitoyltransferase 1</fullName>
        <ecNumber evidence="5">2.3.1.50</ecNumber>
    </recommendedName>
    <alternativeName>
        <fullName evidence="12">Long chain base biosynthesis protein 1</fullName>
    </alternativeName>
    <alternativeName>
        <fullName evidence="13">Serine-palmitoyl-CoA transferase 1</fullName>
    </alternativeName>
</protein>
<dbReference type="PANTHER" id="PTHR13693">
    <property type="entry name" value="CLASS II AMINOTRANSFERASE/8-AMINO-7-OXONONANOATE SYNTHASE"/>
    <property type="match status" value="1"/>
</dbReference>
<keyword evidence="7" id="KW-0663">Pyridoxal phosphate</keyword>
<reference evidence="21" key="1">
    <citation type="submission" date="2003-08" db="EMBL/GenBank/DDBJ databases">
        <authorList>
            <person name="Birren B."/>
            <person name="Nusbaum C."/>
            <person name="Abebe A."/>
            <person name="Abouelleil A."/>
            <person name="Adekoya E."/>
            <person name="Ait-zahra M."/>
            <person name="Allen N."/>
            <person name="Allen T."/>
            <person name="An P."/>
            <person name="Anderson M."/>
            <person name="Anderson S."/>
            <person name="Arachchi H."/>
            <person name="Armbruster J."/>
            <person name="Bachantsang P."/>
            <person name="Baldwin J."/>
            <person name="Barry A."/>
            <person name="Bayul T."/>
            <person name="Blitshsteyn B."/>
            <person name="Bloom T."/>
            <person name="Blye J."/>
            <person name="Boguslavskiy L."/>
            <person name="Borowsky M."/>
            <person name="Boukhgalter B."/>
            <person name="Brunache A."/>
            <person name="Butler J."/>
            <person name="Calixte N."/>
            <person name="Calvo S."/>
            <person name="Camarata J."/>
            <person name="Campo K."/>
            <person name="Chang J."/>
            <person name="Cheshatsang Y."/>
            <person name="Citroen M."/>
            <person name="Collymore A."/>
            <person name="Considine T."/>
            <person name="Cook A."/>
            <person name="Cooke P."/>
            <person name="Corum B."/>
            <person name="Cuomo C."/>
            <person name="David R."/>
            <person name="Dawoe T."/>
            <person name="Degray S."/>
            <person name="Dodge S."/>
            <person name="Dooley K."/>
            <person name="Dorje P."/>
            <person name="Dorjee K."/>
            <person name="Dorris L."/>
            <person name="Duffey N."/>
            <person name="Dupes A."/>
            <person name="Elkins T."/>
            <person name="Engels R."/>
            <person name="Erickson J."/>
            <person name="Farina A."/>
            <person name="Faro S."/>
            <person name="Ferreira P."/>
            <person name="Fischer H."/>
            <person name="Fitzgerald M."/>
            <person name="Foley K."/>
            <person name="Gage D."/>
            <person name="Galagan J."/>
            <person name="Gearin G."/>
            <person name="Gnerre S."/>
            <person name="Gnirke A."/>
            <person name="Goyette A."/>
            <person name="Graham J."/>
            <person name="Grandbois E."/>
            <person name="Gyaltsen K."/>
            <person name="Hafez N."/>
            <person name="Hagopian D."/>
            <person name="Hagos B."/>
            <person name="Hall J."/>
            <person name="Hatcher B."/>
            <person name="Heller A."/>
            <person name="Higgins H."/>
            <person name="Honan T."/>
            <person name="Horn A."/>
            <person name="Houde N."/>
            <person name="Hughes L."/>
            <person name="Hulme W."/>
            <person name="Husby E."/>
            <person name="Iliev I."/>
            <person name="Jaffe D."/>
            <person name="Jones C."/>
            <person name="Kamal M."/>
            <person name="Kamat A."/>
            <person name="Kamvysselis M."/>
            <person name="Karlsson E."/>
            <person name="Kells C."/>
            <person name="Kieu A."/>
            <person name="Kisner P."/>
            <person name="Kodira C."/>
            <person name="Kulbokas E."/>
            <person name="Labutti K."/>
            <person name="Lama D."/>
            <person name="Landers T."/>
            <person name="Leger J."/>
            <person name="Levine S."/>
            <person name="Lewis D."/>
            <person name="Lewis T."/>
            <person name="Lindblad-toh K."/>
            <person name="Liu X."/>
            <person name="Lokyitsang T."/>
            <person name="Lokyitsang Y."/>
            <person name="Lucien O."/>
            <person name="Lui A."/>
            <person name="Ma L.J."/>
            <person name="Mabbitt R."/>
            <person name="Macdonald J."/>
            <person name="Maclean C."/>
            <person name="Major J."/>
            <person name="Manning J."/>
            <person name="Marabella R."/>
            <person name="Maru K."/>
            <person name="Matthews C."/>
            <person name="Mauceli E."/>
            <person name="Mccarthy M."/>
            <person name="Mcdonough S."/>
            <person name="Mcghee T."/>
            <person name="Meldrim J."/>
            <person name="Meneus L."/>
            <person name="Mesirov J."/>
            <person name="Mihalev A."/>
            <person name="Mihova T."/>
            <person name="Mikkelsen T."/>
            <person name="Mlenga V."/>
            <person name="Moru K."/>
            <person name="Mozes J."/>
            <person name="Mulrain L."/>
            <person name="Munson G."/>
            <person name="Naylor J."/>
            <person name="Newes C."/>
            <person name="Nguyen C."/>
            <person name="Nguyen N."/>
            <person name="Nguyen T."/>
            <person name="Nicol R."/>
            <person name="Nielsen C."/>
            <person name="Nizzari M."/>
            <person name="Norbu C."/>
            <person name="Norbu N."/>
            <person name="O'donnell P."/>
            <person name="Okoawo O."/>
            <person name="O'leary S."/>
            <person name="Omotosho B."/>
            <person name="O'neill K."/>
            <person name="Osman S."/>
            <person name="Parker S."/>
            <person name="Perrin D."/>
            <person name="Phunkhang P."/>
            <person name="Piqani B."/>
            <person name="Purcell S."/>
            <person name="Rachupka T."/>
            <person name="Ramasamy U."/>
            <person name="Rameau R."/>
            <person name="Ray V."/>
            <person name="Raymond C."/>
            <person name="Retta R."/>
            <person name="Richardson S."/>
            <person name="Rise C."/>
            <person name="Rodriguez J."/>
            <person name="Rogers J."/>
            <person name="Rogov P."/>
            <person name="Rutman M."/>
            <person name="Schupbach R."/>
            <person name="Seaman C."/>
            <person name="Settipalli S."/>
            <person name="Sharpe T."/>
            <person name="Sheridan J."/>
            <person name="Sherpa N."/>
            <person name="Shi J."/>
            <person name="Smirnov S."/>
            <person name="Smith C."/>
            <person name="Sougnez C."/>
            <person name="Spencer B."/>
            <person name="Stalker J."/>
            <person name="Stange-thomann N."/>
            <person name="Stavropoulos S."/>
            <person name="Stetson K."/>
            <person name="Stone C."/>
            <person name="Stone S."/>
            <person name="Stubbs M."/>
            <person name="Talamas J."/>
            <person name="Tchuinga P."/>
            <person name="Tenzing P."/>
            <person name="Tesfaye S."/>
            <person name="Theodore J."/>
            <person name="Thoulutsang Y."/>
            <person name="Topham K."/>
            <person name="Towey S."/>
            <person name="Tsamla T."/>
            <person name="Tsomo N."/>
            <person name="Vallee D."/>
            <person name="Vassiliev H."/>
            <person name="Venkataraman V."/>
            <person name="Vinson J."/>
            <person name="Vo A."/>
            <person name="Wade C."/>
            <person name="Wang S."/>
            <person name="Wangchuk T."/>
            <person name="Wangdi T."/>
            <person name="Whittaker C."/>
            <person name="Wilkinson J."/>
            <person name="Wu Y."/>
            <person name="Wyman D."/>
            <person name="Yadav S."/>
            <person name="Yang S."/>
            <person name="Yang X."/>
            <person name="Yeager S."/>
            <person name="Yee E."/>
            <person name="Young G."/>
            <person name="Zainoun J."/>
            <person name="Zembeck L."/>
            <person name="Zimmer A."/>
            <person name="Zody M."/>
            <person name="Lander E."/>
        </authorList>
    </citation>
    <scope>NUCLEOTIDE SEQUENCE [LARGE SCALE GENOMIC DNA]</scope>
</reference>
<comment type="pathway">
    <text evidence="2">Lipid metabolism; sphingolipid metabolism.</text>
</comment>
<organism evidence="20 21">
    <name type="scientific">Ciona savignyi</name>
    <name type="common">Pacific transparent sea squirt</name>
    <dbReference type="NCBI Taxonomy" id="51511"/>
    <lineage>
        <taxon>Eukaryota</taxon>
        <taxon>Metazoa</taxon>
        <taxon>Chordata</taxon>
        <taxon>Tunicata</taxon>
        <taxon>Ascidiacea</taxon>
        <taxon>Phlebobranchia</taxon>
        <taxon>Cionidae</taxon>
        <taxon>Ciona</taxon>
    </lineage>
</organism>
<dbReference type="Gene3D" id="3.90.1150.10">
    <property type="entry name" value="Aspartate Aminotransferase, domain 1"/>
    <property type="match status" value="1"/>
</dbReference>
<evidence type="ECO:0000256" key="3">
    <source>
        <dbReference type="ARBA" id="ARBA00004991"/>
    </source>
</evidence>
<dbReference type="Gene3D" id="3.40.640.10">
    <property type="entry name" value="Type I PLP-dependent aspartate aminotransferase-like (Major domain)"/>
    <property type="match status" value="1"/>
</dbReference>
<keyword evidence="21" id="KW-1185">Reference proteome</keyword>
<evidence type="ECO:0000256" key="18">
    <source>
        <dbReference type="ARBA" id="ARBA00048253"/>
    </source>
</evidence>
<dbReference type="InParanoid" id="H2ZH95"/>
<feature type="domain" description="Aminotransferase class I/classII large" evidence="19">
    <location>
        <begin position="33"/>
        <end position="305"/>
    </location>
</feature>
<evidence type="ECO:0000256" key="10">
    <source>
        <dbReference type="ARBA" id="ARBA00023315"/>
    </source>
</evidence>
<evidence type="ECO:0000256" key="4">
    <source>
        <dbReference type="ARBA" id="ARBA00008392"/>
    </source>
</evidence>
<evidence type="ECO:0000259" key="19">
    <source>
        <dbReference type="Pfam" id="PF00155"/>
    </source>
</evidence>
<keyword evidence="10" id="KW-0012">Acyltransferase</keyword>
<evidence type="ECO:0000256" key="2">
    <source>
        <dbReference type="ARBA" id="ARBA00004760"/>
    </source>
</evidence>
<dbReference type="OMA" id="IMEENPX"/>
<evidence type="ECO:0000256" key="9">
    <source>
        <dbReference type="ARBA" id="ARBA00023098"/>
    </source>
</evidence>
<dbReference type="PANTHER" id="PTHR13693:SF2">
    <property type="entry name" value="SERINE PALMITOYLTRANSFERASE 1"/>
    <property type="match status" value="1"/>
</dbReference>
<name>H2ZH95_CIOSA</name>
<reference evidence="20" key="2">
    <citation type="submission" date="2025-08" db="UniProtKB">
        <authorList>
            <consortium name="Ensembl"/>
        </authorList>
    </citation>
    <scope>IDENTIFICATION</scope>
</reference>
<comment type="function">
    <text evidence="14">Component of the serine palmitoyltransferase multisubunit enzyme (SPT) that catalyzes the initial and rate-limiting step in sphingolipid biosynthesis by condensing L-serine and activated acyl-CoA (most commonly palmitoyl-CoA) to form long-chain bases. The SPT complex is also composed of SPTLC2 or SPTLC3 and SPTSSA or SPTSSB. Within this complex, the heterodimer with SPTLC2 or SPTLC3 forms the catalytic core. The composition of the serine palmitoyltransferase (SPT) complex determines the substrate preference. The SPTLC1-SPTLC2-SPTSSA complex shows a strong preference for C16-CoA substrate, while the SPTLC1-SPTLC3-SPTSSA isozyme uses both C14-CoA and C16-CoA as substrates, with a slight preference for C14-CoA. The SPTLC1-SPTLC2-SPTSSB complex shows a strong preference for C18-CoA substrate, while the SPTLC1-SPTLC3-SPTSSB isozyme displays an ability to use a broader range of acyl-CoAs, without apparent preference. Required for adipocyte cell viability and metabolic homeostasis.</text>
</comment>
<comment type="catalytic activity">
    <reaction evidence="18">
        <text>tetradecanoyl-CoA + L-serine + H(+) = 3-oxohexadecasphinganine + CO2 + CoA</text>
        <dbReference type="Rhea" id="RHEA:35675"/>
        <dbReference type="ChEBI" id="CHEBI:15378"/>
        <dbReference type="ChEBI" id="CHEBI:16526"/>
        <dbReference type="ChEBI" id="CHEBI:33384"/>
        <dbReference type="ChEBI" id="CHEBI:57287"/>
        <dbReference type="ChEBI" id="CHEBI:57385"/>
        <dbReference type="ChEBI" id="CHEBI:71007"/>
    </reaction>
    <physiologicalReaction direction="left-to-right" evidence="18">
        <dbReference type="Rhea" id="RHEA:35676"/>
    </physiologicalReaction>
</comment>
<comment type="catalytic activity">
    <reaction evidence="16">
        <text>L-serine + hexadecanoyl-CoA + H(+) = 3-oxosphinganine + CO2 + CoA</text>
        <dbReference type="Rhea" id="RHEA:14761"/>
        <dbReference type="ChEBI" id="CHEBI:15378"/>
        <dbReference type="ChEBI" id="CHEBI:16526"/>
        <dbReference type="ChEBI" id="CHEBI:33384"/>
        <dbReference type="ChEBI" id="CHEBI:57287"/>
        <dbReference type="ChEBI" id="CHEBI:57379"/>
        <dbReference type="ChEBI" id="CHEBI:58299"/>
        <dbReference type="EC" id="2.3.1.50"/>
    </reaction>
    <physiologicalReaction direction="left-to-right" evidence="16">
        <dbReference type="Rhea" id="RHEA:14762"/>
    </physiologicalReaction>
</comment>
<dbReference type="GO" id="GO:0016020">
    <property type="term" value="C:membrane"/>
    <property type="evidence" value="ECO:0007669"/>
    <property type="project" value="GOC"/>
</dbReference>
<comment type="catalytic activity">
    <reaction evidence="15">
        <text>octadecanoyl-CoA + L-serine + H(+) = 3-oxoeicosasphinganine + CO2 + CoA</text>
        <dbReference type="Rhea" id="RHEA:33683"/>
        <dbReference type="ChEBI" id="CHEBI:15378"/>
        <dbReference type="ChEBI" id="CHEBI:16526"/>
        <dbReference type="ChEBI" id="CHEBI:33384"/>
        <dbReference type="ChEBI" id="CHEBI:57287"/>
        <dbReference type="ChEBI" id="CHEBI:57394"/>
        <dbReference type="ChEBI" id="CHEBI:65073"/>
    </reaction>
    <physiologicalReaction direction="left-to-right" evidence="15">
        <dbReference type="Rhea" id="RHEA:33684"/>
    </physiologicalReaction>
</comment>
<evidence type="ECO:0000256" key="5">
    <source>
        <dbReference type="ARBA" id="ARBA00013220"/>
    </source>
</evidence>
<dbReference type="InterPro" id="IPR004839">
    <property type="entry name" value="Aminotransferase_I/II_large"/>
</dbReference>
<evidence type="ECO:0000256" key="11">
    <source>
        <dbReference type="ARBA" id="ARBA00041066"/>
    </source>
</evidence>
<dbReference type="STRING" id="51511.ENSCSAVP00000016961"/>
<proteinExistence type="inferred from homology"/>
<dbReference type="Pfam" id="PF00155">
    <property type="entry name" value="Aminotran_1_2"/>
    <property type="match status" value="1"/>
</dbReference>
<reference evidence="20" key="3">
    <citation type="submission" date="2025-09" db="UniProtKB">
        <authorList>
            <consortium name="Ensembl"/>
        </authorList>
    </citation>
    <scope>IDENTIFICATION</scope>
</reference>
<evidence type="ECO:0000256" key="17">
    <source>
        <dbReference type="ARBA" id="ARBA00047997"/>
    </source>
</evidence>
<evidence type="ECO:0000256" key="12">
    <source>
        <dbReference type="ARBA" id="ARBA00041765"/>
    </source>
</evidence>
<dbReference type="Proteomes" id="UP000007875">
    <property type="component" value="Unassembled WGS sequence"/>
</dbReference>
<dbReference type="GO" id="GO:0030170">
    <property type="term" value="F:pyridoxal phosphate binding"/>
    <property type="evidence" value="ECO:0007669"/>
    <property type="project" value="InterPro"/>
</dbReference>
<dbReference type="GO" id="GO:0004758">
    <property type="term" value="F:serine C-palmitoyltransferase activity"/>
    <property type="evidence" value="ECO:0007669"/>
    <property type="project" value="UniProtKB-EC"/>
</dbReference>
<dbReference type="EC" id="2.3.1.50" evidence="5"/>
<dbReference type="GO" id="GO:0046512">
    <property type="term" value="P:sphingosine biosynthetic process"/>
    <property type="evidence" value="ECO:0007669"/>
    <property type="project" value="TreeGrafter"/>
</dbReference>
<dbReference type="HOGENOM" id="CLU_015846_0_1_1"/>
<accession>H2ZH95</accession>
<dbReference type="GO" id="GO:0005783">
    <property type="term" value="C:endoplasmic reticulum"/>
    <property type="evidence" value="ECO:0007669"/>
    <property type="project" value="TreeGrafter"/>
</dbReference>
<evidence type="ECO:0000256" key="13">
    <source>
        <dbReference type="ARBA" id="ARBA00042649"/>
    </source>
</evidence>
<dbReference type="eggNOG" id="KOG1358">
    <property type="taxonomic scope" value="Eukaryota"/>
</dbReference>
<comment type="catalytic activity">
    <reaction evidence="17">
        <text>dodecanoyl-CoA + L-serine + H(+) = 3-oxotetradecasphinganine + CO2 + CoA</text>
        <dbReference type="Rhea" id="RHEA:35679"/>
        <dbReference type="ChEBI" id="CHEBI:15378"/>
        <dbReference type="ChEBI" id="CHEBI:16526"/>
        <dbReference type="ChEBI" id="CHEBI:33384"/>
        <dbReference type="ChEBI" id="CHEBI:57287"/>
        <dbReference type="ChEBI" id="CHEBI:57375"/>
        <dbReference type="ChEBI" id="CHEBI:71008"/>
    </reaction>
    <physiologicalReaction direction="left-to-right" evidence="17">
        <dbReference type="Rhea" id="RHEA:35680"/>
    </physiologicalReaction>
</comment>
<dbReference type="GO" id="GO:0046513">
    <property type="term" value="P:ceramide biosynthetic process"/>
    <property type="evidence" value="ECO:0007669"/>
    <property type="project" value="TreeGrafter"/>
</dbReference>
<evidence type="ECO:0000313" key="20">
    <source>
        <dbReference type="Ensembl" id="ENSCSAVP00000016961.1"/>
    </source>
</evidence>
<evidence type="ECO:0000256" key="6">
    <source>
        <dbReference type="ARBA" id="ARBA00022679"/>
    </source>
</evidence>
<keyword evidence="9" id="KW-0443">Lipid metabolism</keyword>
<dbReference type="SUPFAM" id="SSF53383">
    <property type="entry name" value="PLP-dependent transferases"/>
    <property type="match status" value="1"/>
</dbReference>
<comment type="cofactor">
    <cofactor evidence="1">
        <name>pyridoxal 5'-phosphate</name>
        <dbReference type="ChEBI" id="CHEBI:597326"/>
    </cofactor>
</comment>
<evidence type="ECO:0000256" key="14">
    <source>
        <dbReference type="ARBA" id="ARBA00045191"/>
    </source>
</evidence>
<evidence type="ECO:0000256" key="16">
    <source>
        <dbReference type="ARBA" id="ARBA00047854"/>
    </source>
</evidence>